<evidence type="ECO:0000313" key="1">
    <source>
        <dbReference type="EMBL" id="PIL37679.1"/>
    </source>
</evidence>
<dbReference type="STRING" id="1077348.A0A2G8SV83"/>
<reference evidence="1 2" key="1">
    <citation type="journal article" date="2015" name="Sci. Rep.">
        <title>Chromosome-level genome map provides insights into diverse defense mechanisms in the medicinal fungus Ganoderma sinense.</title>
        <authorList>
            <person name="Zhu Y."/>
            <person name="Xu J."/>
            <person name="Sun C."/>
            <person name="Zhou S."/>
            <person name="Xu H."/>
            <person name="Nelson D.R."/>
            <person name="Qian J."/>
            <person name="Song J."/>
            <person name="Luo H."/>
            <person name="Xiang L."/>
            <person name="Li Y."/>
            <person name="Xu Z."/>
            <person name="Ji A."/>
            <person name="Wang L."/>
            <person name="Lu S."/>
            <person name="Hayward A."/>
            <person name="Sun W."/>
            <person name="Li X."/>
            <person name="Schwartz D.C."/>
            <person name="Wang Y."/>
            <person name="Chen S."/>
        </authorList>
    </citation>
    <scope>NUCLEOTIDE SEQUENCE [LARGE SCALE GENOMIC DNA]</scope>
    <source>
        <strain evidence="1 2">ZZ0214-1</strain>
    </source>
</reference>
<dbReference type="AlphaFoldDB" id="A0A2G8SV83"/>
<sequence>MHIYNGKFSCEFASNEAITVVFPAGFELHDPVSAYWQWTNDSKLGLKAGVANSGHIHSITKTSNGYYRIHFSFGHYSFDGTMAGDCQTLCLIMVYPSETGLVESDPFTLTAMHTNTSNVRSGIVYTGNLEWAPNAAEEMVTIVVPYGVTEGAFFGLYYQWTMSPLKHVPKQNVAVCGVFQDVKIESNGTITTTYKDAEYTYKFTFCSNKKGFFVVSHNRNGSRSDDNAFTFAYKL</sequence>
<protein>
    <submittedName>
        <fullName evidence="1">Uncharacterized protein</fullName>
    </submittedName>
</protein>
<name>A0A2G8SV83_9APHY</name>
<dbReference type="EMBL" id="AYKW01000001">
    <property type="protein sequence ID" value="PIL37679.1"/>
    <property type="molecule type" value="Genomic_DNA"/>
</dbReference>
<dbReference type="Proteomes" id="UP000230002">
    <property type="component" value="Unassembled WGS sequence"/>
</dbReference>
<keyword evidence="2" id="KW-1185">Reference proteome</keyword>
<gene>
    <name evidence="1" type="ORF">GSI_01373</name>
</gene>
<evidence type="ECO:0000313" key="2">
    <source>
        <dbReference type="Proteomes" id="UP000230002"/>
    </source>
</evidence>
<accession>A0A2G8SV83</accession>
<organism evidence="1 2">
    <name type="scientific">Ganoderma sinense ZZ0214-1</name>
    <dbReference type="NCBI Taxonomy" id="1077348"/>
    <lineage>
        <taxon>Eukaryota</taxon>
        <taxon>Fungi</taxon>
        <taxon>Dikarya</taxon>
        <taxon>Basidiomycota</taxon>
        <taxon>Agaricomycotina</taxon>
        <taxon>Agaricomycetes</taxon>
        <taxon>Polyporales</taxon>
        <taxon>Polyporaceae</taxon>
        <taxon>Ganoderma</taxon>
    </lineage>
</organism>
<dbReference type="OrthoDB" id="2739885at2759"/>
<proteinExistence type="predicted"/>
<comment type="caution">
    <text evidence="1">The sequence shown here is derived from an EMBL/GenBank/DDBJ whole genome shotgun (WGS) entry which is preliminary data.</text>
</comment>